<evidence type="ECO:0000313" key="3">
    <source>
        <dbReference type="EMBL" id="OIQ67098.1"/>
    </source>
</evidence>
<keyword evidence="1 3" id="KW-0808">Transferase</keyword>
<dbReference type="EC" id="2.7.7.38" evidence="3"/>
<dbReference type="Gene3D" id="3.90.550.10">
    <property type="entry name" value="Spore Coat Polysaccharide Biosynthesis Protein SpsA, Chain A"/>
    <property type="match status" value="1"/>
</dbReference>
<proteinExistence type="predicted"/>
<protein>
    <submittedName>
        <fullName evidence="3">3-deoxy-manno-octulosonate cytidylyltransferase</fullName>
        <ecNumber evidence="3">2.7.7.38</ecNumber>
    </submittedName>
</protein>
<organism evidence="3">
    <name type="scientific">mine drainage metagenome</name>
    <dbReference type="NCBI Taxonomy" id="410659"/>
    <lineage>
        <taxon>unclassified sequences</taxon>
        <taxon>metagenomes</taxon>
        <taxon>ecological metagenomes</taxon>
    </lineage>
</organism>
<evidence type="ECO:0000256" key="2">
    <source>
        <dbReference type="ARBA" id="ARBA00022695"/>
    </source>
</evidence>
<gene>
    <name evidence="3" type="primary">kdsB_14</name>
    <name evidence="3" type="ORF">GALL_513250</name>
</gene>
<dbReference type="AlphaFoldDB" id="A0A1J5P7B8"/>
<dbReference type="Pfam" id="PF02348">
    <property type="entry name" value="CTP_transf_3"/>
    <property type="match status" value="1"/>
</dbReference>
<comment type="caution">
    <text evidence="3">The sequence shown here is derived from an EMBL/GenBank/DDBJ whole genome shotgun (WGS) entry which is preliminary data.</text>
</comment>
<evidence type="ECO:0000256" key="1">
    <source>
        <dbReference type="ARBA" id="ARBA00022679"/>
    </source>
</evidence>
<name>A0A1J5P7B8_9ZZZZ</name>
<dbReference type="GO" id="GO:0008690">
    <property type="term" value="F:3-deoxy-manno-octulosonate cytidylyltransferase activity"/>
    <property type="evidence" value="ECO:0007669"/>
    <property type="project" value="UniProtKB-EC"/>
</dbReference>
<keyword evidence="2 3" id="KW-0548">Nucleotidyltransferase</keyword>
<reference evidence="3" key="1">
    <citation type="submission" date="2016-10" db="EMBL/GenBank/DDBJ databases">
        <title>Sequence of Gallionella enrichment culture.</title>
        <authorList>
            <person name="Poehlein A."/>
            <person name="Muehling M."/>
            <person name="Daniel R."/>
        </authorList>
    </citation>
    <scope>NUCLEOTIDE SEQUENCE</scope>
</reference>
<dbReference type="InterPro" id="IPR029044">
    <property type="entry name" value="Nucleotide-diphossugar_trans"/>
</dbReference>
<dbReference type="PANTHER" id="PTHR42866:SF2">
    <property type="entry name" value="3-DEOXY-MANNO-OCTULOSONATE CYTIDYLYLTRANSFERASE, MITOCHONDRIAL"/>
    <property type="match status" value="1"/>
</dbReference>
<dbReference type="InterPro" id="IPR003329">
    <property type="entry name" value="Cytidylyl_trans"/>
</dbReference>
<accession>A0A1J5P7B8</accession>
<dbReference type="PANTHER" id="PTHR42866">
    <property type="entry name" value="3-DEOXY-MANNO-OCTULOSONATE CYTIDYLYLTRANSFERASE"/>
    <property type="match status" value="1"/>
</dbReference>
<dbReference type="SUPFAM" id="SSF53448">
    <property type="entry name" value="Nucleotide-diphospho-sugar transferases"/>
    <property type="match status" value="1"/>
</dbReference>
<dbReference type="GO" id="GO:0005829">
    <property type="term" value="C:cytosol"/>
    <property type="evidence" value="ECO:0007669"/>
    <property type="project" value="TreeGrafter"/>
</dbReference>
<sequence length="111" mass="12420">MLDGQGLALYFSRAPIPWHRDVYVPGASGWTMQGVPAMPVYRHIGLYAYRCGFLRRYAALPPAPLERAEALEQLRALWHGHRIAVHITPQAPGPGVDTSDDLERARAMWAD</sequence>
<dbReference type="EMBL" id="MLJW01006154">
    <property type="protein sequence ID" value="OIQ67098.1"/>
    <property type="molecule type" value="Genomic_DNA"/>
</dbReference>